<name>A0A2U3DQF7_PURLI</name>
<gene>
    <name evidence="1" type="ORF">PCL_10443</name>
</gene>
<proteinExistence type="predicted"/>
<accession>A0A2U3DQF7</accession>
<evidence type="ECO:0000313" key="2">
    <source>
        <dbReference type="Proteomes" id="UP000245956"/>
    </source>
</evidence>
<dbReference type="Proteomes" id="UP000245956">
    <property type="component" value="Unassembled WGS sequence"/>
</dbReference>
<protein>
    <submittedName>
        <fullName evidence="1">Uncharacterized protein</fullName>
    </submittedName>
</protein>
<reference evidence="1 2" key="1">
    <citation type="journal article" date="2016" name="Front. Microbiol.">
        <title>Genome and transcriptome sequences reveal the specific parasitism of the nematophagous Purpureocillium lilacinum 36-1.</title>
        <authorList>
            <person name="Xie J."/>
            <person name="Li S."/>
            <person name="Mo C."/>
            <person name="Xiao X."/>
            <person name="Peng D."/>
            <person name="Wang G."/>
            <person name="Xiao Y."/>
        </authorList>
    </citation>
    <scope>NUCLEOTIDE SEQUENCE [LARGE SCALE GENOMIC DNA]</scope>
    <source>
        <strain evidence="1 2">36-1</strain>
    </source>
</reference>
<evidence type="ECO:0000313" key="1">
    <source>
        <dbReference type="EMBL" id="PWI64465.1"/>
    </source>
</evidence>
<dbReference type="EMBL" id="LCWV01000061">
    <property type="protein sequence ID" value="PWI64465.1"/>
    <property type="molecule type" value="Genomic_DNA"/>
</dbReference>
<sequence>MMERLKSVKRLPDCRCFGVLSYTGACDRGSGCSETRRGGANQGPTAGVTRKHLAMWPCNSRIFGLGRYTKAALALGLGGEDGRGKFTLRFWTHVITQSDRIARQYATRAAACQGYTAPAGKQVTSAVLKRHWGVATEILIHAIARTADQPTPAVWTYQVDRIRKTAIFCLTGDQWSRRFVPGLWGRRKWVDADHGDTHHDWTMVALGLQAWNKDRGKAYTRPTLRNRPSHKISFHARHNRSEYRVPETCRSSLASKRLTTHAARSARGCGDIDKWASARRAAFPLQTFQARIPSEALPQARS</sequence>
<dbReference type="AlphaFoldDB" id="A0A2U3DQF7"/>
<comment type="caution">
    <text evidence="1">The sequence shown here is derived from an EMBL/GenBank/DDBJ whole genome shotgun (WGS) entry which is preliminary data.</text>
</comment>
<organism evidence="1 2">
    <name type="scientific">Purpureocillium lilacinum</name>
    <name type="common">Paecilomyces lilacinus</name>
    <dbReference type="NCBI Taxonomy" id="33203"/>
    <lineage>
        <taxon>Eukaryota</taxon>
        <taxon>Fungi</taxon>
        <taxon>Dikarya</taxon>
        <taxon>Ascomycota</taxon>
        <taxon>Pezizomycotina</taxon>
        <taxon>Sordariomycetes</taxon>
        <taxon>Hypocreomycetidae</taxon>
        <taxon>Hypocreales</taxon>
        <taxon>Ophiocordycipitaceae</taxon>
        <taxon>Purpureocillium</taxon>
    </lineage>
</organism>